<feature type="transmembrane region" description="Helical" evidence="2">
    <location>
        <begin position="57"/>
        <end position="77"/>
    </location>
</feature>
<reference evidence="4 5" key="1">
    <citation type="submission" date="2017-03" db="EMBL/GenBank/DDBJ databases">
        <title>Widespread Adenine N6-methylation of Active Genes in Fungi.</title>
        <authorList>
            <consortium name="DOE Joint Genome Institute"/>
            <person name="Mondo S.J."/>
            <person name="Dannebaum R.O."/>
            <person name="Kuo R.C."/>
            <person name="Louie K.B."/>
            <person name="Bewick A.J."/>
            <person name="Labutti K."/>
            <person name="Haridas S."/>
            <person name="Kuo A."/>
            <person name="Salamov A."/>
            <person name="Ahrendt S.R."/>
            <person name="Lau R."/>
            <person name="Bowen B.P."/>
            <person name="Lipzen A."/>
            <person name="Sullivan W."/>
            <person name="Andreopoulos W.B."/>
            <person name="Clum A."/>
            <person name="Lindquist E."/>
            <person name="Daum C."/>
            <person name="Northen T.R."/>
            <person name="Ramamoorthy G."/>
            <person name="Schmitz R.J."/>
            <person name="Gryganskyi A."/>
            <person name="Culley D."/>
            <person name="Magnuson J."/>
            <person name="James T.Y."/>
            <person name="O'Malley M.A."/>
            <person name="Stajich J.E."/>
            <person name="Spatafora J.W."/>
            <person name="Visel A."/>
            <person name="Grigoriev I.V."/>
        </authorList>
    </citation>
    <scope>NUCLEOTIDE SEQUENCE [LARGE SCALE GENOMIC DNA]</scope>
    <source>
        <strain evidence="4 5">NRRL Y-17943</strain>
    </source>
</reference>
<dbReference type="RefSeq" id="XP_021873022.1">
    <property type="nucleotide sequence ID" value="XM_022015066.1"/>
</dbReference>
<sequence length="349" mass="37635">MVYGPQRRHAVASLGSAIQTISLAQHLLTPSILILVARLLVQGQIAAASVIHPTRSLLSLFFVVTLLNMAAILLHMLDFASGGNGTKGMLLDFVGQARQASFTRILLMDLTLYILQLSALVVSYVNHQIHAHPDEMKITALPYDDLLLPNAQAMDLDEPEFDLESGLRKRRKGQRDGAEEIWLDDGDDANDEHTMSDRKRLLSSTSSPSSSASRIREPPLIFSLTLPHILNLVFRLPPPPQPRPSFAGGTPAPSPRTATRSLRSLSTSAPQPASSTRTLGAGASPVTPPARPRGSNEEPDGEETEDEQGDESPTQLGRSPRGAASLVPDVGRIPGDYWVDSDRSRGNGG</sequence>
<protein>
    <recommendedName>
        <fullName evidence="3">DUF1746 domain-containing protein</fullName>
    </recommendedName>
</protein>
<feature type="domain" description="DUF1746" evidence="3">
    <location>
        <begin position="25"/>
        <end position="117"/>
    </location>
</feature>
<evidence type="ECO:0000256" key="1">
    <source>
        <dbReference type="SAM" id="MobiDB-lite"/>
    </source>
</evidence>
<feature type="compositionally biased region" description="Acidic residues" evidence="1">
    <location>
        <begin position="297"/>
        <end position="310"/>
    </location>
</feature>
<gene>
    <name evidence="4" type="ORF">BD324DRAFT_618685</name>
</gene>
<keyword evidence="2" id="KW-0472">Membrane</keyword>
<keyword evidence="2" id="KW-1133">Transmembrane helix</keyword>
<dbReference type="Pfam" id="PF08508">
    <property type="entry name" value="DUF1746"/>
    <property type="match status" value="1"/>
</dbReference>
<organism evidence="4 5">
    <name type="scientific">Kockovaella imperatae</name>
    <dbReference type="NCBI Taxonomy" id="4999"/>
    <lineage>
        <taxon>Eukaryota</taxon>
        <taxon>Fungi</taxon>
        <taxon>Dikarya</taxon>
        <taxon>Basidiomycota</taxon>
        <taxon>Agaricomycotina</taxon>
        <taxon>Tremellomycetes</taxon>
        <taxon>Tremellales</taxon>
        <taxon>Cuniculitremaceae</taxon>
        <taxon>Kockovaella</taxon>
    </lineage>
</organism>
<dbReference type="EMBL" id="NBSH01000003">
    <property type="protein sequence ID" value="ORX39159.1"/>
    <property type="molecule type" value="Genomic_DNA"/>
</dbReference>
<accession>A0A1Y1UMC3</accession>
<dbReference type="Proteomes" id="UP000193218">
    <property type="component" value="Unassembled WGS sequence"/>
</dbReference>
<feature type="compositionally biased region" description="Low complexity" evidence="1">
    <location>
        <begin position="255"/>
        <end position="270"/>
    </location>
</feature>
<name>A0A1Y1UMC3_9TREE</name>
<keyword evidence="2" id="KW-0812">Transmembrane</keyword>
<proteinExistence type="predicted"/>
<dbReference type="InParanoid" id="A0A1Y1UMC3"/>
<comment type="caution">
    <text evidence="4">The sequence shown here is derived from an EMBL/GenBank/DDBJ whole genome shotgun (WGS) entry which is preliminary data.</text>
</comment>
<feature type="compositionally biased region" description="Basic and acidic residues" evidence="1">
    <location>
        <begin position="191"/>
        <end position="200"/>
    </location>
</feature>
<dbReference type="AlphaFoldDB" id="A0A1Y1UMC3"/>
<evidence type="ECO:0000313" key="5">
    <source>
        <dbReference type="Proteomes" id="UP000193218"/>
    </source>
</evidence>
<dbReference type="STRING" id="4999.A0A1Y1UMC3"/>
<dbReference type="InterPro" id="IPR013715">
    <property type="entry name" value="DUF1746"/>
</dbReference>
<dbReference type="OrthoDB" id="2595285at2759"/>
<feature type="compositionally biased region" description="Low complexity" evidence="1">
    <location>
        <begin position="203"/>
        <end position="213"/>
    </location>
</feature>
<feature type="compositionally biased region" description="Basic and acidic residues" evidence="1">
    <location>
        <begin position="340"/>
        <end position="349"/>
    </location>
</feature>
<evidence type="ECO:0000259" key="3">
    <source>
        <dbReference type="Pfam" id="PF08508"/>
    </source>
</evidence>
<feature type="compositionally biased region" description="Acidic residues" evidence="1">
    <location>
        <begin position="179"/>
        <end position="190"/>
    </location>
</feature>
<evidence type="ECO:0000256" key="2">
    <source>
        <dbReference type="SAM" id="Phobius"/>
    </source>
</evidence>
<dbReference type="GeneID" id="33556874"/>
<keyword evidence="5" id="KW-1185">Reference proteome</keyword>
<feature type="region of interest" description="Disordered" evidence="1">
    <location>
        <begin position="240"/>
        <end position="349"/>
    </location>
</feature>
<evidence type="ECO:0000313" key="4">
    <source>
        <dbReference type="EMBL" id="ORX39159.1"/>
    </source>
</evidence>
<feature type="region of interest" description="Disordered" evidence="1">
    <location>
        <begin position="167"/>
        <end position="215"/>
    </location>
</feature>